<evidence type="ECO:0000313" key="2">
    <source>
        <dbReference type="EMBL" id="ETO02568.1"/>
    </source>
</evidence>
<dbReference type="AlphaFoldDB" id="X6LKU5"/>
<keyword evidence="1" id="KW-1133">Transmembrane helix</keyword>
<feature type="non-terminal residue" evidence="2">
    <location>
        <position position="1"/>
    </location>
</feature>
<protein>
    <submittedName>
        <fullName evidence="2">Uncharacterized protein</fullName>
    </submittedName>
</protein>
<sequence length="195" mass="22854">KFVCICTHDNTKQEGFVYKESGDLSGGMQHNTEPNKNTKEIKALGDAIDESELKKHLEENNGNVVLVIERLTSKLMHRERYIFFFTFLIQTINYRDTVYVLFFKEKKYSKKAEKIKKDADNENVREIKLGINFQGYCNNKKYHIECPNCVEKTVMTLIKVMFYNSDYSIHVIGDLNTLESNNYQSKKNETQVLRI</sequence>
<comment type="caution">
    <text evidence="2">The sequence shown here is derived from an EMBL/GenBank/DDBJ whole genome shotgun (WGS) entry which is preliminary data.</text>
</comment>
<gene>
    <name evidence="2" type="ORF">RFI_34850</name>
</gene>
<keyword evidence="3" id="KW-1185">Reference proteome</keyword>
<dbReference type="Proteomes" id="UP000023152">
    <property type="component" value="Unassembled WGS sequence"/>
</dbReference>
<reference evidence="2 3" key="1">
    <citation type="journal article" date="2013" name="Curr. Biol.">
        <title>The Genome of the Foraminiferan Reticulomyxa filosa.</title>
        <authorList>
            <person name="Glockner G."/>
            <person name="Hulsmann N."/>
            <person name="Schleicher M."/>
            <person name="Noegel A.A."/>
            <person name="Eichinger L."/>
            <person name="Gallinger C."/>
            <person name="Pawlowski J."/>
            <person name="Sierra R."/>
            <person name="Euteneuer U."/>
            <person name="Pillet L."/>
            <person name="Moustafa A."/>
            <person name="Platzer M."/>
            <person name="Groth M."/>
            <person name="Szafranski K."/>
            <person name="Schliwa M."/>
        </authorList>
    </citation>
    <scope>NUCLEOTIDE SEQUENCE [LARGE SCALE GENOMIC DNA]</scope>
</reference>
<organism evidence="2 3">
    <name type="scientific">Reticulomyxa filosa</name>
    <dbReference type="NCBI Taxonomy" id="46433"/>
    <lineage>
        <taxon>Eukaryota</taxon>
        <taxon>Sar</taxon>
        <taxon>Rhizaria</taxon>
        <taxon>Retaria</taxon>
        <taxon>Foraminifera</taxon>
        <taxon>Monothalamids</taxon>
        <taxon>Reticulomyxidae</taxon>
        <taxon>Reticulomyxa</taxon>
    </lineage>
</organism>
<keyword evidence="1" id="KW-0812">Transmembrane</keyword>
<keyword evidence="1" id="KW-0472">Membrane</keyword>
<dbReference type="EMBL" id="ASPP01035461">
    <property type="protein sequence ID" value="ETO02568.1"/>
    <property type="molecule type" value="Genomic_DNA"/>
</dbReference>
<evidence type="ECO:0000256" key="1">
    <source>
        <dbReference type="SAM" id="Phobius"/>
    </source>
</evidence>
<evidence type="ECO:0000313" key="3">
    <source>
        <dbReference type="Proteomes" id="UP000023152"/>
    </source>
</evidence>
<feature type="transmembrane region" description="Helical" evidence="1">
    <location>
        <begin position="81"/>
        <end position="102"/>
    </location>
</feature>
<accession>X6LKU5</accession>
<name>X6LKU5_RETFI</name>
<proteinExistence type="predicted"/>